<dbReference type="PaxDb" id="4565-Traes_7DL_824BFE90C.1"/>
<dbReference type="Gramene" id="TraesSYM7D03G04461340.1">
    <property type="protein sequence ID" value="TraesSYM7D03G04461340.1"/>
    <property type="gene ID" value="TraesSYM7D03G04461340"/>
</dbReference>
<dbReference type="GO" id="GO:0005634">
    <property type="term" value="C:nucleus"/>
    <property type="evidence" value="ECO:0000318"/>
    <property type="project" value="GO_Central"/>
</dbReference>
<dbReference type="SMR" id="A0A3B6TTH3"/>
<dbReference type="Gramene" id="TraesSTA7D03G04401590.1">
    <property type="protein sequence ID" value="TraesSTA7D03G04401590.1"/>
    <property type="gene ID" value="TraesSTA7D03G04401590"/>
</dbReference>
<dbReference type="SMART" id="SM00398">
    <property type="entry name" value="HMG"/>
    <property type="match status" value="1"/>
</dbReference>
<dbReference type="Gramene" id="TraesCLE_scaffold_132192_01G000100.1">
    <property type="protein sequence ID" value="TraesCLE_scaffold_132192_01G000100.1"/>
    <property type="gene ID" value="TraesCLE_scaffold_132192_01G000100"/>
</dbReference>
<proteinExistence type="predicted"/>
<protein>
    <recommendedName>
        <fullName evidence="3">HMG box domain-containing protein</fullName>
    </recommendedName>
</protein>
<evidence type="ECO:0000313" key="4">
    <source>
        <dbReference type="EnsemblPlants" id="TraesCS7D02G326200.1"/>
    </source>
</evidence>
<dbReference type="OrthoDB" id="1919336at2759"/>
<feature type="region of interest" description="Disordered" evidence="2">
    <location>
        <begin position="68"/>
        <end position="105"/>
    </location>
</feature>
<sequence>MATAGNAPRSRKRVEATVLKRARDGSAFTRCEACNKDVAIVLIDLHSCSLDSKIRLSLESQVVEKAVEIQEKKRKTPSAAAGGKGKKKSKADGDGAKKPKAKRPPTAFFLFMKDFRVEFKASHPDEKGVAAVGKAAGEKWKSMTEEEKKPYNDQAKELKAQFANGEGSAENNVGDEEKADADAEEVEDAEQEVDKPEDAPEDEEEEEEKNELDDDI</sequence>
<keyword evidence="1" id="KW-0238">DNA-binding</keyword>
<dbReference type="Gramene" id="TraesLDM7D03G04413970.1">
    <property type="protein sequence ID" value="TraesLDM7D03G04413970.1"/>
    <property type="gene ID" value="TraesLDM7D03G04413970"/>
</dbReference>
<dbReference type="GO" id="GO:0003677">
    <property type="term" value="F:DNA binding"/>
    <property type="evidence" value="ECO:0000318"/>
    <property type="project" value="GO_Central"/>
</dbReference>
<keyword evidence="5" id="KW-1185">Reference proteome</keyword>
<dbReference type="InterPro" id="IPR009071">
    <property type="entry name" value="HMG_box_dom"/>
</dbReference>
<dbReference type="PANTHER" id="PTHR47658:SF1">
    <property type="entry name" value="MEIOSIS INITIATOR PROTEIN"/>
    <property type="match status" value="1"/>
</dbReference>
<dbReference type="Gramene" id="TraesCAD_scaffold_121917_01G000100.1">
    <property type="protein sequence ID" value="TraesCAD_scaffold_121917_01G000100.1"/>
    <property type="gene ID" value="TraesCAD_scaffold_121917_01G000100"/>
</dbReference>
<dbReference type="Gramene" id="TraesARI7D03G04484040.1">
    <property type="protein sequence ID" value="TraesARI7D03G04484040.1"/>
    <property type="gene ID" value="TraesARI7D03G04484040"/>
</dbReference>
<dbReference type="PROSITE" id="PS50118">
    <property type="entry name" value="HMG_BOX_2"/>
    <property type="match status" value="1"/>
</dbReference>
<dbReference type="STRING" id="4565.A0A3B6TTH3"/>
<keyword evidence="1" id="KW-0539">Nucleus</keyword>
<dbReference type="CDD" id="cd22005">
    <property type="entry name" value="HMG-box_AtHMGB1-like"/>
    <property type="match status" value="1"/>
</dbReference>
<organism evidence="4">
    <name type="scientific">Triticum aestivum</name>
    <name type="common">Wheat</name>
    <dbReference type="NCBI Taxonomy" id="4565"/>
    <lineage>
        <taxon>Eukaryota</taxon>
        <taxon>Viridiplantae</taxon>
        <taxon>Streptophyta</taxon>
        <taxon>Embryophyta</taxon>
        <taxon>Tracheophyta</taxon>
        <taxon>Spermatophyta</taxon>
        <taxon>Magnoliopsida</taxon>
        <taxon>Liliopsida</taxon>
        <taxon>Poales</taxon>
        <taxon>Poaceae</taxon>
        <taxon>BOP clade</taxon>
        <taxon>Pooideae</taxon>
        <taxon>Triticodae</taxon>
        <taxon>Triticeae</taxon>
        <taxon>Triticinae</taxon>
        <taxon>Triticum</taxon>
    </lineage>
</organism>
<dbReference type="Gene3D" id="1.10.30.10">
    <property type="entry name" value="High mobility group box domain"/>
    <property type="match status" value="1"/>
</dbReference>
<feature type="domain" description="HMG box" evidence="3">
    <location>
        <begin position="101"/>
        <end position="170"/>
    </location>
</feature>
<dbReference type="InterPro" id="IPR036910">
    <property type="entry name" value="HMG_box_dom_sf"/>
</dbReference>
<dbReference type="Gramene" id="TraesPARA_EIv1.0_2586490.1">
    <property type="protein sequence ID" value="TraesPARA_EIv1.0_2586490.1.CDS"/>
    <property type="gene ID" value="TraesPARA_EIv1.0_2586490"/>
</dbReference>
<dbReference type="Gramene" id="TraesJUL7D03G04451720.1">
    <property type="protein sequence ID" value="TraesJUL7D03G04451720.1"/>
    <property type="gene ID" value="TraesJUL7D03G04451720"/>
</dbReference>
<evidence type="ECO:0000259" key="3">
    <source>
        <dbReference type="PROSITE" id="PS50118"/>
    </source>
</evidence>
<reference evidence="4" key="1">
    <citation type="submission" date="2018-08" db="EMBL/GenBank/DDBJ databases">
        <authorList>
            <person name="Rossello M."/>
        </authorList>
    </citation>
    <scope>NUCLEOTIDE SEQUENCE [LARGE SCALE GENOMIC DNA]</scope>
    <source>
        <strain evidence="4">cv. Chinese Spring</strain>
    </source>
</reference>
<dbReference type="Gramene" id="TraesMAC7D03G04399550.1">
    <property type="protein sequence ID" value="TraesMAC7D03G04399550.1"/>
    <property type="gene ID" value="TraesMAC7D03G04399550"/>
</dbReference>
<dbReference type="Gramene" id="TraesJAG7D03G04390800.1">
    <property type="protein sequence ID" value="TraesJAG7D03G04390800.1"/>
    <property type="gene ID" value="TraesJAG7D03G04390800"/>
</dbReference>
<dbReference type="Gramene" id="TraesCS7D02G326200.1">
    <property type="protein sequence ID" value="TraesCS7D02G326200.1"/>
    <property type="gene ID" value="TraesCS7D02G326200"/>
</dbReference>
<dbReference type="PANTHER" id="PTHR47658">
    <property type="entry name" value="HIGH MOBILITY GROUP B PROTEIN 12-RELATED"/>
    <property type="match status" value="1"/>
</dbReference>
<dbReference type="AlphaFoldDB" id="A0A3B6TTH3"/>
<dbReference type="Gramene" id="TraesCS7D03G0776000.2">
    <property type="protein sequence ID" value="TraesCS7D03G0776000.2.CDS"/>
    <property type="gene ID" value="TraesCS7D03G0776000"/>
</dbReference>
<dbReference type="OMA" id="SAFIRCE"/>
<dbReference type="Gramene" id="TraesROB_scaffold_128687_01G000100.1">
    <property type="protein sequence ID" value="TraesROB_scaffold_128687_01G000100.1"/>
    <property type="gene ID" value="TraesROB_scaffold_128687_01G000100"/>
</dbReference>
<dbReference type="Gramene" id="TraesNOR7D03G04456570.1">
    <property type="protein sequence ID" value="TraesNOR7D03G04456570.1"/>
    <property type="gene ID" value="TraesNOR7D03G04456570"/>
</dbReference>
<dbReference type="GO" id="GO:0010197">
    <property type="term" value="P:polar nucleus fusion"/>
    <property type="evidence" value="ECO:0000318"/>
    <property type="project" value="GO_Central"/>
</dbReference>
<dbReference type="GeneID" id="123168925"/>
<feature type="compositionally biased region" description="Acidic residues" evidence="2">
    <location>
        <begin position="199"/>
        <end position="216"/>
    </location>
</feature>
<dbReference type="Proteomes" id="UP000019116">
    <property type="component" value="Chromosome 7D"/>
</dbReference>
<name>A0A3B6TTH3_WHEAT</name>
<dbReference type="EnsemblPlants" id="TraesCS7D02G326200.1">
    <property type="protein sequence ID" value="TraesCS7D02G326200.1"/>
    <property type="gene ID" value="TraesCS7D02G326200"/>
</dbReference>
<accession>A0A3B6TTH3</accession>
<dbReference type="Gramene" id="TraesWEE_scaffold_132383_01G000100.1">
    <property type="protein sequence ID" value="TraesWEE_scaffold_132383_01G000100.1"/>
    <property type="gene ID" value="TraesWEE_scaffold_132383_01G000100"/>
</dbReference>
<feature type="compositionally biased region" description="Basic and acidic residues" evidence="2">
    <location>
        <begin position="136"/>
        <end position="159"/>
    </location>
</feature>
<feature type="compositionally biased region" description="Acidic residues" evidence="2">
    <location>
        <begin position="173"/>
        <end position="191"/>
    </location>
</feature>
<dbReference type="Gramene" id="TraesLAC7D03G04354460.1">
    <property type="protein sequence ID" value="TraesLAC7D03G04354460.1"/>
    <property type="gene ID" value="TraesLAC7D03G04354460"/>
</dbReference>
<reference evidence="4" key="2">
    <citation type="submission" date="2018-10" db="UniProtKB">
        <authorList>
            <consortium name="EnsemblPlants"/>
        </authorList>
    </citation>
    <scope>IDENTIFICATION</scope>
</reference>
<evidence type="ECO:0000256" key="2">
    <source>
        <dbReference type="SAM" id="MobiDB-lite"/>
    </source>
</evidence>
<feature type="DNA-binding region" description="HMG box" evidence="1">
    <location>
        <begin position="101"/>
        <end position="170"/>
    </location>
</feature>
<feature type="region of interest" description="Disordered" evidence="2">
    <location>
        <begin position="123"/>
        <end position="216"/>
    </location>
</feature>
<evidence type="ECO:0000313" key="5">
    <source>
        <dbReference type="Proteomes" id="UP000019116"/>
    </source>
</evidence>
<dbReference type="Pfam" id="PF00505">
    <property type="entry name" value="HMG_box"/>
    <property type="match status" value="1"/>
</dbReference>
<dbReference type="Gramene" id="TraesKAR7D01G0301850.1">
    <property type="protein sequence ID" value="cds.TraesKAR7D01G0301850.1"/>
    <property type="gene ID" value="TraesKAR7D01G0301850"/>
</dbReference>
<dbReference type="RefSeq" id="XP_044442724.1">
    <property type="nucleotide sequence ID" value="XM_044586789.1"/>
</dbReference>
<gene>
    <name evidence="4" type="primary">LOC123168925</name>
</gene>
<dbReference type="SUPFAM" id="SSF47095">
    <property type="entry name" value="HMG-box"/>
    <property type="match status" value="1"/>
</dbReference>
<evidence type="ECO:0000256" key="1">
    <source>
        <dbReference type="PROSITE-ProRule" id="PRU00267"/>
    </source>
</evidence>